<comment type="caution">
    <text evidence="5">The sequence shown here is derived from an EMBL/GenBank/DDBJ whole genome shotgun (WGS) entry which is preliminary data.</text>
</comment>
<dbReference type="PANTHER" id="PTHR12155:SF30">
    <property type="entry name" value="PROTEIN SLFN14"/>
    <property type="match status" value="1"/>
</dbReference>
<dbReference type="Pfam" id="PF04326">
    <property type="entry name" value="SLFN_AlbA_2"/>
    <property type="match status" value="1"/>
</dbReference>
<dbReference type="SUPFAM" id="SSF52540">
    <property type="entry name" value="P-loop containing nucleoside triphosphate hydrolases"/>
    <property type="match status" value="1"/>
</dbReference>
<sequence length="921" mass="104813">RREGQLLINLKTNYPDVVIDIKKIVLGQKSRKKTTCNQKRQRKDLSIAVCALLNSGGGVVRMESEDKNYCFQEHGIGLDIEQSLRACIDCTETSKYFTWMQQQSHLLLFVKTWSCGGPEQKSASTKPRICSLSTGLSRRSFTSVVPMTSSNAAIFLREKKSCAKHRDENGPSTKKARLNFDGGAKETPLNTEERNIQDAAARFLKRDKLMVGEVLDFTETTHIEFKNFATENILEYIRKTLPSYVSAFANTQGGYLFFGVDDSSKVIGSHTKVQKEALEKTVADTVGLMPVHHFCGSQAGVQFKTYILSVYDKAERFQGYVCAVRIEAFCCAVFHDNPESWIVTGNMIERLSIRKWTELMTAADPDLSDLADKFENELSLSNGPPLIKPVYSKAGLQCVSELQECLYPVGSNEIKWKPETICTDLFSEYPGLEDLMKKQIYPLNKGILIFSRSWAVDIGLWKKQDVVCDVLLVAENAYPVLYTVVEDASSAESENLRKTAYALKKKLVNDGGYASELCVIPQILYLNGTKNQTEISEDDIPQQENQENPCGYTSLYPENYLLTSRDIPAFLRALVIVVLRFKSYLSDHLGCEIFNLLTLKQYELLSKNLHKVKEQFVLGLPGTGKTIMALKIIEKIRNIFHCSAEEILYICENHPLKKFVGNKICRSVTRVAFLNGNFPEVKHIVVDEAQNFRPEENWHQCARELVKKKSGIFWVFLDFFQSTHPYGCGLEFSELYPQEWLTKVVRNAKQIYNVMFDLMDDILQERNPYMPCEVLEGLFKQAECAHTLSGDYIIKKNMETTEMAEYVARQCHSYIQKGYPAKDIAILCSSQHAAQEFNQILEPELKRQERKYKVRLVLQPAEYVSENVIVLDSIRRFSGLERRIVFGIHPVPAQKEVSLSLLLCVVSRANTKLHLLYHKGR</sequence>
<evidence type="ECO:0000259" key="3">
    <source>
        <dbReference type="Pfam" id="PF17057"/>
    </source>
</evidence>
<gene>
    <name evidence="5" type="primary">Slfn11</name>
    <name evidence="5" type="ORF">ANHANH_R14456</name>
</gene>
<dbReference type="InterPro" id="IPR029684">
    <property type="entry name" value="Schlafen"/>
</dbReference>
<evidence type="ECO:0000313" key="5">
    <source>
        <dbReference type="EMBL" id="NXC72018.1"/>
    </source>
</evidence>
<dbReference type="OrthoDB" id="6052143at2759"/>
<evidence type="ECO:0000259" key="4">
    <source>
        <dbReference type="Pfam" id="PF21026"/>
    </source>
</evidence>
<evidence type="ECO:0000259" key="2">
    <source>
        <dbReference type="Pfam" id="PF04326"/>
    </source>
</evidence>
<organism evidence="5 6">
    <name type="scientific">Anhinga anhinga</name>
    <name type="common">Anhinga</name>
    <name type="synonym">Plotus anhinga</name>
    <dbReference type="NCBI Taxonomy" id="56067"/>
    <lineage>
        <taxon>Eukaryota</taxon>
        <taxon>Metazoa</taxon>
        <taxon>Chordata</taxon>
        <taxon>Craniata</taxon>
        <taxon>Vertebrata</taxon>
        <taxon>Euteleostomi</taxon>
        <taxon>Archelosauria</taxon>
        <taxon>Archosauria</taxon>
        <taxon>Dinosauria</taxon>
        <taxon>Saurischia</taxon>
        <taxon>Theropoda</taxon>
        <taxon>Coelurosauria</taxon>
        <taxon>Aves</taxon>
        <taxon>Neognathae</taxon>
        <taxon>Neoaves</taxon>
        <taxon>Aequornithes</taxon>
        <taxon>Suliformes</taxon>
        <taxon>Anhingidae</taxon>
        <taxon>Anhinga</taxon>
    </lineage>
</organism>
<dbReference type="InterPro" id="IPR027417">
    <property type="entry name" value="P-loop_NTPase"/>
</dbReference>
<dbReference type="Gene3D" id="3.40.50.300">
    <property type="entry name" value="P-loop containing nucleotide triphosphate hydrolases"/>
    <property type="match status" value="1"/>
</dbReference>
<dbReference type="PANTHER" id="PTHR12155">
    <property type="entry name" value="SCHLAFEN"/>
    <property type="match status" value="1"/>
</dbReference>
<dbReference type="InterPro" id="IPR007421">
    <property type="entry name" value="Schlafen_AlbA_2_dom"/>
</dbReference>
<dbReference type="InterPro" id="IPR038461">
    <property type="entry name" value="Schlafen_AlbA_2_dom_sf"/>
</dbReference>
<dbReference type="AlphaFoldDB" id="A0A851PU58"/>
<feature type="domain" description="Schlafen GTPase-like" evidence="4">
    <location>
        <begin position="412"/>
        <end position="560"/>
    </location>
</feature>
<dbReference type="Proteomes" id="UP000657035">
    <property type="component" value="Unassembled WGS sequence"/>
</dbReference>
<dbReference type="Pfam" id="PF17057">
    <property type="entry name" value="B3R"/>
    <property type="match status" value="1"/>
</dbReference>
<dbReference type="EMBL" id="WBMU01001898">
    <property type="protein sequence ID" value="NXC72018.1"/>
    <property type="molecule type" value="Genomic_DNA"/>
</dbReference>
<evidence type="ECO:0000313" key="6">
    <source>
        <dbReference type="Proteomes" id="UP000657035"/>
    </source>
</evidence>
<dbReference type="Pfam" id="PF21026">
    <property type="entry name" value="SLFN_GTPase-like"/>
    <property type="match status" value="1"/>
</dbReference>
<dbReference type="InterPro" id="IPR031450">
    <property type="entry name" value="Poxin-SLFN/SLFN_N"/>
</dbReference>
<dbReference type="Gene3D" id="3.30.950.30">
    <property type="entry name" value="Schlafen, AAA domain"/>
    <property type="match status" value="1"/>
</dbReference>
<dbReference type="InterPro" id="IPR048729">
    <property type="entry name" value="SLFN_GTPase-like"/>
</dbReference>
<protein>
    <submittedName>
        <fullName evidence="5">SLN11 protein</fullName>
    </submittedName>
</protein>
<feature type="non-terminal residue" evidence="5">
    <location>
        <position position="1"/>
    </location>
</feature>
<evidence type="ECO:0000256" key="1">
    <source>
        <dbReference type="SAM" id="MobiDB-lite"/>
    </source>
</evidence>
<name>A0A851PU58_ANHAN</name>
<feature type="domain" description="Poxin-Schlafen/Schlafen-like N-terminal" evidence="3">
    <location>
        <begin position="93"/>
        <end position="217"/>
    </location>
</feature>
<feature type="region of interest" description="Disordered" evidence="1">
    <location>
        <begin position="165"/>
        <end position="188"/>
    </location>
</feature>
<feature type="non-terminal residue" evidence="5">
    <location>
        <position position="921"/>
    </location>
</feature>
<reference evidence="5" key="1">
    <citation type="submission" date="2019-09" db="EMBL/GenBank/DDBJ databases">
        <title>Bird 10,000 Genomes (B10K) Project - Family phase.</title>
        <authorList>
            <person name="Zhang G."/>
        </authorList>
    </citation>
    <scope>NUCLEOTIDE SEQUENCE</scope>
    <source>
        <strain evidence="5">B10K-CU-031-38</strain>
    </source>
</reference>
<feature type="domain" description="Schlafen AlbA-2" evidence="2">
    <location>
        <begin position="219"/>
        <end position="342"/>
    </location>
</feature>
<keyword evidence="6" id="KW-1185">Reference proteome</keyword>
<accession>A0A851PU58</accession>
<proteinExistence type="predicted"/>